<dbReference type="EMBL" id="JAODUO010000046">
    <property type="protein sequence ID" value="KAK2191761.1"/>
    <property type="molecule type" value="Genomic_DNA"/>
</dbReference>
<name>A0AAD9PBG9_RIDPI</name>
<evidence type="ECO:0000313" key="1">
    <source>
        <dbReference type="EMBL" id="KAK2191761.1"/>
    </source>
</evidence>
<sequence>MTFILGAQLAVKLNLRPAQCRTLNRILLRNFHTVHKHGRFAVKRHLHSCISSSCCHKSWPTRTDPSTASCCLLLPECLDLLQRTAKHSLAGLDCDDAGTGDGETSRHLCQTLTGNIYVTQITLQLSERT</sequence>
<keyword evidence="2" id="KW-1185">Reference proteome</keyword>
<organism evidence="1 2">
    <name type="scientific">Ridgeia piscesae</name>
    <name type="common">Tubeworm</name>
    <dbReference type="NCBI Taxonomy" id="27915"/>
    <lineage>
        <taxon>Eukaryota</taxon>
        <taxon>Metazoa</taxon>
        <taxon>Spiralia</taxon>
        <taxon>Lophotrochozoa</taxon>
        <taxon>Annelida</taxon>
        <taxon>Polychaeta</taxon>
        <taxon>Sedentaria</taxon>
        <taxon>Canalipalpata</taxon>
        <taxon>Sabellida</taxon>
        <taxon>Siboglinidae</taxon>
        <taxon>Ridgeia</taxon>
    </lineage>
</organism>
<gene>
    <name evidence="1" type="ORF">NP493_46g05013</name>
</gene>
<proteinExistence type="predicted"/>
<protein>
    <submittedName>
        <fullName evidence="1">Uncharacterized protein</fullName>
    </submittedName>
</protein>
<evidence type="ECO:0000313" key="2">
    <source>
        <dbReference type="Proteomes" id="UP001209878"/>
    </source>
</evidence>
<accession>A0AAD9PBG9</accession>
<reference evidence="1" key="1">
    <citation type="journal article" date="2023" name="Mol. Biol. Evol.">
        <title>Third-Generation Sequencing Reveals the Adaptive Role of the Epigenome in Three Deep-Sea Polychaetes.</title>
        <authorList>
            <person name="Perez M."/>
            <person name="Aroh O."/>
            <person name="Sun Y."/>
            <person name="Lan Y."/>
            <person name="Juniper S.K."/>
            <person name="Young C.R."/>
            <person name="Angers B."/>
            <person name="Qian P.Y."/>
        </authorList>
    </citation>
    <scope>NUCLEOTIDE SEQUENCE</scope>
    <source>
        <strain evidence="1">R07B-5</strain>
    </source>
</reference>
<comment type="caution">
    <text evidence="1">The sequence shown here is derived from an EMBL/GenBank/DDBJ whole genome shotgun (WGS) entry which is preliminary data.</text>
</comment>
<dbReference type="Proteomes" id="UP001209878">
    <property type="component" value="Unassembled WGS sequence"/>
</dbReference>
<dbReference type="AlphaFoldDB" id="A0AAD9PBG9"/>